<sequence length="321" mass="36259">FDCTLYRVISHMDSSDDEYEMLHATAAETTQWKKLEEQKKLWKIQTNQLEVLKVREKVINEMQENDCFQRELLKKKDEENAQLKRTIAQMQQMRDDEIKWNEEEVRVKEAEKKLIDSMTGILNIEMDWMDRKKEAALGGPEDKVNAENMLGAGTIADGEVGEQMQQLAPTDCAGIDKKEFIRSITDVHCDSIDCANSITIINSAFICVTCSLLSNLLSIVTSIATVQYRMDSSSNGNQEEGVAEKQKEAMASCAFLLADIISLLSFITHCPLFMVGKVVVEVLRLLIALVVDDSLAIDFHIVCLAVAVLWWRKMEGKAAAR</sequence>
<protein>
    <submittedName>
        <fullName evidence="1">Uncharacterized protein</fullName>
    </submittedName>
</protein>
<reference evidence="1" key="2">
    <citation type="submission" date="2022-06" db="UniProtKB">
        <authorList>
            <consortium name="EnsemblMetazoa"/>
        </authorList>
    </citation>
    <scope>IDENTIFICATION</scope>
    <source>
        <strain evidence="1">PS312</strain>
    </source>
</reference>
<keyword evidence="2" id="KW-1185">Reference proteome</keyword>
<evidence type="ECO:0000313" key="1">
    <source>
        <dbReference type="EnsemblMetazoa" id="PPA43111.1"/>
    </source>
</evidence>
<evidence type="ECO:0000313" key="2">
    <source>
        <dbReference type="Proteomes" id="UP000005239"/>
    </source>
</evidence>
<reference evidence="2" key="1">
    <citation type="journal article" date="2008" name="Nat. Genet.">
        <title>The Pristionchus pacificus genome provides a unique perspective on nematode lifestyle and parasitism.</title>
        <authorList>
            <person name="Dieterich C."/>
            <person name="Clifton S.W."/>
            <person name="Schuster L.N."/>
            <person name="Chinwalla A."/>
            <person name="Delehaunty K."/>
            <person name="Dinkelacker I."/>
            <person name="Fulton L."/>
            <person name="Fulton R."/>
            <person name="Godfrey J."/>
            <person name="Minx P."/>
            <person name="Mitreva M."/>
            <person name="Roeseler W."/>
            <person name="Tian H."/>
            <person name="Witte H."/>
            <person name="Yang S.P."/>
            <person name="Wilson R.K."/>
            <person name="Sommer R.J."/>
        </authorList>
    </citation>
    <scope>NUCLEOTIDE SEQUENCE [LARGE SCALE GENOMIC DNA]</scope>
    <source>
        <strain evidence="2">PS312</strain>
    </source>
</reference>
<organism evidence="1 2">
    <name type="scientific">Pristionchus pacificus</name>
    <name type="common">Parasitic nematode worm</name>
    <dbReference type="NCBI Taxonomy" id="54126"/>
    <lineage>
        <taxon>Eukaryota</taxon>
        <taxon>Metazoa</taxon>
        <taxon>Ecdysozoa</taxon>
        <taxon>Nematoda</taxon>
        <taxon>Chromadorea</taxon>
        <taxon>Rhabditida</taxon>
        <taxon>Rhabditina</taxon>
        <taxon>Diplogasteromorpha</taxon>
        <taxon>Diplogasteroidea</taxon>
        <taxon>Neodiplogasteridae</taxon>
        <taxon>Pristionchus</taxon>
    </lineage>
</organism>
<name>A0A2A6CDZ1_PRIPA</name>
<dbReference type="Proteomes" id="UP000005239">
    <property type="component" value="Unassembled WGS sequence"/>
</dbReference>
<dbReference type="EnsemblMetazoa" id="PPA43111.1">
    <property type="protein sequence ID" value="PPA43111.1"/>
    <property type="gene ID" value="WBGene00281480"/>
</dbReference>
<gene>
    <name evidence="1" type="primary">WBGene00281480</name>
</gene>
<accession>A0A8R1V0G6</accession>
<proteinExistence type="predicted"/>
<dbReference type="AlphaFoldDB" id="A0A2A6CDZ1"/>
<accession>A0A2A6CDZ1</accession>